<dbReference type="Pfam" id="PF08914">
    <property type="entry name" value="Myb_Rap1"/>
    <property type="match status" value="1"/>
</dbReference>
<name>A0ABQ7JYF6_9FUNG</name>
<dbReference type="Proteomes" id="UP001194696">
    <property type="component" value="Unassembled WGS sequence"/>
</dbReference>
<feature type="region of interest" description="Disordered" evidence="1">
    <location>
        <begin position="1"/>
        <end position="32"/>
    </location>
</feature>
<feature type="region of interest" description="Disordered" evidence="1">
    <location>
        <begin position="859"/>
        <end position="885"/>
    </location>
</feature>
<feature type="region of interest" description="Disordered" evidence="1">
    <location>
        <begin position="586"/>
        <end position="608"/>
    </location>
</feature>
<reference evidence="3 4" key="1">
    <citation type="journal article" date="2020" name="Fungal Divers.">
        <title>Resolving the Mortierellaceae phylogeny through synthesis of multi-gene phylogenetics and phylogenomics.</title>
        <authorList>
            <person name="Vandepol N."/>
            <person name="Liber J."/>
            <person name="Desiro A."/>
            <person name="Na H."/>
            <person name="Kennedy M."/>
            <person name="Barry K."/>
            <person name="Grigoriev I.V."/>
            <person name="Miller A.N."/>
            <person name="O'Donnell K."/>
            <person name="Stajich J.E."/>
            <person name="Bonito G."/>
        </authorList>
    </citation>
    <scope>NUCLEOTIDE SEQUENCE [LARGE SCALE GENOMIC DNA]</scope>
    <source>
        <strain evidence="3 4">AD045</strain>
    </source>
</reference>
<sequence length="1160" mass="130123">MPTFSSNNSSRQNSEQPLQVPTPSKNDSPATNQRIFVDPQGQPLHICISLTVPDRDTVEERIREHGGIPTYDERKATIKLGAPGRTVQELMFSVDWVEDCIDAQQLIEHDTLTYRLGTAAWNKRRHFSRDDDKLLQEFVKSKKAQNAYLNGNKIYEELAGQHNQHSAQSWRERAVNTLKLTAVQPPYEASKAKREEARKLMLEKLATDKQMLEAGQKKLLDIQELQQQQQQQQQTAQHTRAGNAHKPTQSPPRPMPRSQQSPIAMTKRTVEHNYEAIGSESEEEVKQESSFQYHTQQFPHSQQPILEFVEIESTDDEDLIHKAAMDVIAYRRSHPGPQASASQLPDLPTSQSVDKKVTSSQKALLDLSLLSPSPPARSPPRALEPRDISPVFGEGLQQDQNNSYDAPSDGNRDEPYGTLRGDSDISDPSVKFKDRSSFSGNIESQTGLASRNGKPSNTDVQESTGQHLHRTHVDASLMDPFKGNGTYKGMGSDADDSDYSEPKHPQPFPRPKRSVRAARARPATMSPVSKRIASPESIQDSTLKRNSRKSLPNRSWNPNMLSVSKVSTNTPSLPEEIVHLYERKPAGTPTQDDLVSSQDPLSPSLPTWRNSPQAHLSIPDTLSVINQDVLVSANQKEEADMGASLIAVVVNDAQEPASVENTYDKPAIEDLQEESTVEDIRNEPVLVDWQDEQFQDGFNNGLVEQSLVDSPEKAKSHQSADVPEQDDNSDLTDEDDKTIEQRILGKMQHQQLASLEPQKQRPSSSFLTTEESHTSQVQEERDSEDDHPTYKLPAKLLSRTPTQRHQKQWSQTVWSGGMSFQFKKLPVVSPGLEGGVSASSSLPVSRNVSVPVSREVSVSVVDGEKSQDEVEADRVTSPRQDQEDDLSFQVNVTQAQTVTESIETTITDQVDALLTAEDELEDNAIFGDTDDAVYSEEEEQQDGEEGQGEANQHWMIDTVQYIQEKARVSPLAASSVTPKSKVEQDTREASVLSSVAEFKDVMLDYYSGEGDNESMEERQERQQLLLYLRDLYRKEIRTLMLHELVPALRSIDVLDACSGDLALARVLISKGMTEEIECRFWTRADDYKLFSSQDEDVTSLLERYSAVDLIQRTRYLTKTREEAKLFEVAPDAMEKSGLLKRARGRFGGREPKRQRLDEES</sequence>
<comment type="caution">
    <text evidence="3">The sequence shown here is derived from an EMBL/GenBank/DDBJ whole genome shotgun (WGS) entry which is preliminary data.</text>
</comment>
<evidence type="ECO:0000313" key="4">
    <source>
        <dbReference type="Proteomes" id="UP001194696"/>
    </source>
</evidence>
<dbReference type="InterPro" id="IPR015010">
    <property type="entry name" value="TERF2IP_Myb"/>
</dbReference>
<gene>
    <name evidence="3" type="ORF">BGZ96_008349</name>
</gene>
<feature type="compositionally biased region" description="Polar residues" evidence="1">
    <location>
        <begin position="437"/>
        <end position="466"/>
    </location>
</feature>
<feature type="region of interest" description="Disordered" evidence="1">
    <location>
        <begin position="749"/>
        <end position="790"/>
    </location>
</feature>
<feature type="domain" description="TERF2-interacting telomeric protein 1 Myb" evidence="2">
    <location>
        <begin position="127"/>
        <end position="179"/>
    </location>
</feature>
<dbReference type="SUPFAM" id="SSF46689">
    <property type="entry name" value="Homeodomain-like"/>
    <property type="match status" value="1"/>
</dbReference>
<organism evidence="3 4">
    <name type="scientific">Linnemannia gamsii</name>
    <dbReference type="NCBI Taxonomy" id="64522"/>
    <lineage>
        <taxon>Eukaryota</taxon>
        <taxon>Fungi</taxon>
        <taxon>Fungi incertae sedis</taxon>
        <taxon>Mucoromycota</taxon>
        <taxon>Mortierellomycotina</taxon>
        <taxon>Mortierellomycetes</taxon>
        <taxon>Mortierellales</taxon>
        <taxon>Mortierellaceae</taxon>
        <taxon>Linnemannia</taxon>
    </lineage>
</organism>
<keyword evidence="4" id="KW-1185">Reference proteome</keyword>
<evidence type="ECO:0000259" key="2">
    <source>
        <dbReference type="Pfam" id="PF08914"/>
    </source>
</evidence>
<dbReference type="InterPro" id="IPR009057">
    <property type="entry name" value="Homeodomain-like_sf"/>
</dbReference>
<feature type="compositionally biased region" description="Basic and acidic residues" evidence="1">
    <location>
        <begin position="862"/>
        <end position="876"/>
    </location>
</feature>
<accession>A0ABQ7JYF6</accession>
<feature type="compositionally biased region" description="Basic residues" evidence="1">
    <location>
        <begin position="510"/>
        <end position="519"/>
    </location>
</feature>
<protein>
    <recommendedName>
        <fullName evidence="2">TERF2-interacting telomeric protein 1 Myb domain-containing protein</fullName>
    </recommendedName>
</protein>
<evidence type="ECO:0000256" key="1">
    <source>
        <dbReference type="SAM" id="MobiDB-lite"/>
    </source>
</evidence>
<feature type="compositionally biased region" description="Low complexity" evidence="1">
    <location>
        <begin position="359"/>
        <end position="371"/>
    </location>
</feature>
<feature type="region of interest" description="Disordered" evidence="1">
    <location>
        <begin position="224"/>
        <end position="263"/>
    </location>
</feature>
<feature type="region of interest" description="Disordered" evidence="1">
    <location>
        <begin position="708"/>
        <end position="734"/>
    </location>
</feature>
<feature type="compositionally biased region" description="Low complexity" evidence="1">
    <location>
        <begin position="1"/>
        <end position="14"/>
    </location>
</feature>
<feature type="compositionally biased region" description="Acidic residues" evidence="1">
    <location>
        <begin position="723"/>
        <end position="734"/>
    </location>
</feature>
<feature type="compositionally biased region" description="Basic and acidic residues" evidence="1">
    <location>
        <begin position="770"/>
        <end position="789"/>
    </location>
</feature>
<feature type="compositionally biased region" description="Polar residues" evidence="1">
    <location>
        <begin position="588"/>
        <end position="608"/>
    </location>
</feature>
<feature type="compositionally biased region" description="Polar residues" evidence="1">
    <location>
        <begin position="15"/>
        <end position="32"/>
    </location>
</feature>
<feature type="region of interest" description="Disordered" evidence="1">
    <location>
        <begin position="278"/>
        <end position="297"/>
    </location>
</feature>
<dbReference type="EMBL" id="JAAAIM010000461">
    <property type="protein sequence ID" value="KAG0287763.1"/>
    <property type="molecule type" value="Genomic_DNA"/>
</dbReference>
<dbReference type="Gene3D" id="1.10.10.60">
    <property type="entry name" value="Homeodomain-like"/>
    <property type="match status" value="1"/>
</dbReference>
<feature type="region of interest" description="Disordered" evidence="1">
    <location>
        <begin position="334"/>
        <end position="568"/>
    </location>
</feature>
<feature type="compositionally biased region" description="Polar residues" evidence="1">
    <location>
        <begin position="760"/>
        <end position="769"/>
    </location>
</feature>
<dbReference type="CDD" id="cd11655">
    <property type="entry name" value="rap1_myb-like"/>
    <property type="match status" value="1"/>
</dbReference>
<proteinExistence type="predicted"/>
<evidence type="ECO:0000313" key="3">
    <source>
        <dbReference type="EMBL" id="KAG0287763.1"/>
    </source>
</evidence>
<feature type="compositionally biased region" description="Polar residues" evidence="1">
    <location>
        <begin position="549"/>
        <end position="568"/>
    </location>
</feature>
<feature type="compositionally biased region" description="Polar residues" evidence="1">
    <location>
        <begin position="339"/>
        <end position="352"/>
    </location>
</feature>